<dbReference type="EMBL" id="CP015163">
    <property type="protein sequence ID" value="AXB44494.1"/>
    <property type="molecule type" value="Genomic_DNA"/>
</dbReference>
<reference evidence="1 2" key="1">
    <citation type="submission" date="2016-04" db="EMBL/GenBank/DDBJ databases">
        <title>Complete genome sequence and analysis of deep-sea sediment isolate, Amycolatopsis sp. WP1.</title>
        <authorList>
            <person name="Wang H."/>
            <person name="Chen S."/>
            <person name="Wu Q."/>
        </authorList>
    </citation>
    <scope>NUCLEOTIDE SEQUENCE [LARGE SCALE GENOMIC DNA]</scope>
    <source>
        <strain evidence="1 2">WP1</strain>
    </source>
</reference>
<dbReference type="KEGG" id="aab:A4R43_19895"/>
<proteinExistence type="predicted"/>
<dbReference type="RefSeq" id="WP_162788522.1">
    <property type="nucleotide sequence ID" value="NZ_CP015163.1"/>
</dbReference>
<protein>
    <submittedName>
        <fullName evidence="1">Uncharacterized protein</fullName>
    </submittedName>
</protein>
<accession>A0A344L8X0</accession>
<gene>
    <name evidence="1" type="ORF">A4R43_19895</name>
</gene>
<evidence type="ECO:0000313" key="1">
    <source>
        <dbReference type="EMBL" id="AXB44494.1"/>
    </source>
</evidence>
<keyword evidence="2" id="KW-1185">Reference proteome</keyword>
<organism evidence="1 2">
    <name type="scientific">Amycolatopsis albispora</name>
    <dbReference type="NCBI Taxonomy" id="1804986"/>
    <lineage>
        <taxon>Bacteria</taxon>
        <taxon>Bacillati</taxon>
        <taxon>Actinomycetota</taxon>
        <taxon>Actinomycetes</taxon>
        <taxon>Pseudonocardiales</taxon>
        <taxon>Pseudonocardiaceae</taxon>
        <taxon>Amycolatopsis</taxon>
    </lineage>
</organism>
<name>A0A344L8X0_9PSEU</name>
<evidence type="ECO:0000313" key="2">
    <source>
        <dbReference type="Proteomes" id="UP000250434"/>
    </source>
</evidence>
<dbReference type="Proteomes" id="UP000250434">
    <property type="component" value="Chromosome"/>
</dbReference>
<sequence>MHEGTGETPQLPSPIDLLAAFPCPAAVADAAMACGPISSFRADGVNGNPWGLDALYWDNERNRLLTVRTVRPSTGLDPHGLPGENASIQLVNFLAPTRRHPQTAHADYIDIRSAVQQTEPYSVDVAVNGTCHTATRIDVLALSVVELAWEDRTVFATGQPSLVDRLTLRSAHVADLTHLQPRQMPSHQDRHRFPPG</sequence>
<dbReference type="AlphaFoldDB" id="A0A344L8X0"/>